<organism evidence="2 3">
    <name type="scientific">Saguinus oedipus</name>
    <name type="common">Cotton-top tamarin</name>
    <name type="synonym">Oedipomidas oedipus</name>
    <dbReference type="NCBI Taxonomy" id="9490"/>
    <lineage>
        <taxon>Eukaryota</taxon>
        <taxon>Metazoa</taxon>
        <taxon>Chordata</taxon>
        <taxon>Craniata</taxon>
        <taxon>Vertebrata</taxon>
        <taxon>Euteleostomi</taxon>
        <taxon>Mammalia</taxon>
        <taxon>Eutheria</taxon>
        <taxon>Euarchontoglires</taxon>
        <taxon>Primates</taxon>
        <taxon>Haplorrhini</taxon>
        <taxon>Platyrrhini</taxon>
        <taxon>Cebidae</taxon>
        <taxon>Callitrichinae</taxon>
        <taxon>Saguinus</taxon>
    </lineage>
</organism>
<name>A0ABQ9UV47_SAGOE</name>
<feature type="region of interest" description="Disordered" evidence="1">
    <location>
        <begin position="1"/>
        <end position="107"/>
    </location>
</feature>
<dbReference type="EMBL" id="JASSZA010000010">
    <property type="protein sequence ID" value="KAK2100650.1"/>
    <property type="molecule type" value="Genomic_DNA"/>
</dbReference>
<evidence type="ECO:0000313" key="2">
    <source>
        <dbReference type="EMBL" id="KAK2100650.1"/>
    </source>
</evidence>
<keyword evidence="3" id="KW-1185">Reference proteome</keyword>
<sequence>MDIPAQGEVLSHVQGAAAGPCPHLSQPTQPKGPELEGAPRCHKLLAPQGILHGIPGPSSVPDAEGLPRASPRPRVLTPQQEQGGHQRSHRRGAHRRRPGHQSIPPSL</sequence>
<accession>A0ABQ9UV47</accession>
<gene>
    <name evidence="2" type="ORF">P7K49_021998</name>
</gene>
<evidence type="ECO:0000313" key="3">
    <source>
        <dbReference type="Proteomes" id="UP001266305"/>
    </source>
</evidence>
<comment type="caution">
    <text evidence="2">The sequence shown here is derived from an EMBL/GenBank/DDBJ whole genome shotgun (WGS) entry which is preliminary data.</text>
</comment>
<protein>
    <submittedName>
        <fullName evidence="2">Uncharacterized protein</fullName>
    </submittedName>
</protein>
<proteinExistence type="predicted"/>
<evidence type="ECO:0000256" key="1">
    <source>
        <dbReference type="SAM" id="MobiDB-lite"/>
    </source>
</evidence>
<dbReference type="Proteomes" id="UP001266305">
    <property type="component" value="Unassembled WGS sequence"/>
</dbReference>
<feature type="compositionally biased region" description="Basic residues" evidence="1">
    <location>
        <begin position="86"/>
        <end position="99"/>
    </location>
</feature>
<reference evidence="2 3" key="1">
    <citation type="submission" date="2023-05" db="EMBL/GenBank/DDBJ databases">
        <title>B98-5 Cell Line De Novo Hybrid Assembly: An Optical Mapping Approach.</title>
        <authorList>
            <person name="Kananen K."/>
            <person name="Auerbach J.A."/>
            <person name="Kautto E."/>
            <person name="Blachly J.S."/>
        </authorList>
    </citation>
    <scope>NUCLEOTIDE SEQUENCE [LARGE SCALE GENOMIC DNA]</scope>
    <source>
        <strain evidence="2">B95-8</strain>
        <tissue evidence="2">Cell line</tissue>
    </source>
</reference>